<dbReference type="Pfam" id="PF07727">
    <property type="entry name" value="RVT_2"/>
    <property type="match status" value="1"/>
</dbReference>
<gene>
    <name evidence="2" type="ORF">U9M48_018823</name>
</gene>
<name>A0AAQ3WQW4_PASNO</name>
<proteinExistence type="predicted"/>
<organism evidence="2 3">
    <name type="scientific">Paspalum notatum var. saurae</name>
    <dbReference type="NCBI Taxonomy" id="547442"/>
    <lineage>
        <taxon>Eukaryota</taxon>
        <taxon>Viridiplantae</taxon>
        <taxon>Streptophyta</taxon>
        <taxon>Embryophyta</taxon>
        <taxon>Tracheophyta</taxon>
        <taxon>Spermatophyta</taxon>
        <taxon>Magnoliopsida</taxon>
        <taxon>Liliopsida</taxon>
        <taxon>Poales</taxon>
        <taxon>Poaceae</taxon>
        <taxon>PACMAD clade</taxon>
        <taxon>Panicoideae</taxon>
        <taxon>Andropogonodae</taxon>
        <taxon>Paspaleae</taxon>
        <taxon>Paspalinae</taxon>
        <taxon>Paspalum</taxon>
    </lineage>
</organism>
<dbReference type="EMBL" id="CP144748">
    <property type="protein sequence ID" value="WVZ70131.1"/>
    <property type="molecule type" value="Genomic_DNA"/>
</dbReference>
<feature type="non-terminal residue" evidence="2">
    <location>
        <position position="1"/>
    </location>
</feature>
<accession>A0AAQ3WQW4</accession>
<protein>
    <recommendedName>
        <fullName evidence="1">Reverse transcriptase Ty1/copia-type domain-containing protein</fullName>
    </recommendedName>
</protein>
<evidence type="ECO:0000259" key="1">
    <source>
        <dbReference type="Pfam" id="PF07727"/>
    </source>
</evidence>
<sequence>IRIWEVGERPYGCKLIECKWVFKKKLMPDGTIERYKAMLMIKGYSQKKGKDFFNTYSPIARLTIVGVLLSLAASHDLLLHQIDAKITFLNGELDEKIYMDQPAGH</sequence>
<reference evidence="2 3" key="1">
    <citation type="submission" date="2024-02" db="EMBL/GenBank/DDBJ databases">
        <title>High-quality chromosome-scale genome assembly of Pensacola bahiagrass (Paspalum notatum Flugge var. saurae).</title>
        <authorList>
            <person name="Vega J.M."/>
            <person name="Podio M."/>
            <person name="Orjuela J."/>
            <person name="Siena L.A."/>
            <person name="Pessino S.C."/>
            <person name="Combes M.C."/>
            <person name="Mariac C."/>
            <person name="Albertini E."/>
            <person name="Pupilli F."/>
            <person name="Ortiz J.P.A."/>
            <person name="Leblanc O."/>
        </authorList>
    </citation>
    <scope>NUCLEOTIDE SEQUENCE [LARGE SCALE GENOMIC DNA]</scope>
    <source>
        <strain evidence="2">R1</strain>
        <tissue evidence="2">Leaf</tissue>
    </source>
</reference>
<dbReference type="AlphaFoldDB" id="A0AAQ3WQW4"/>
<keyword evidence="3" id="KW-1185">Reference proteome</keyword>
<dbReference type="InterPro" id="IPR013103">
    <property type="entry name" value="RVT_2"/>
</dbReference>
<feature type="domain" description="Reverse transcriptase Ty1/copia-type" evidence="1">
    <location>
        <begin position="3"/>
        <end position="104"/>
    </location>
</feature>
<dbReference type="Proteomes" id="UP001341281">
    <property type="component" value="Chromosome 04"/>
</dbReference>
<evidence type="ECO:0000313" key="3">
    <source>
        <dbReference type="Proteomes" id="UP001341281"/>
    </source>
</evidence>
<evidence type="ECO:0000313" key="2">
    <source>
        <dbReference type="EMBL" id="WVZ70131.1"/>
    </source>
</evidence>